<name>A0ACC1NRN2_9HYPO</name>
<evidence type="ECO:0000313" key="1">
    <source>
        <dbReference type="EMBL" id="KAJ2981580.1"/>
    </source>
</evidence>
<keyword evidence="2" id="KW-1185">Reference proteome</keyword>
<protein>
    <submittedName>
        <fullName evidence="1">Uncharacterized protein</fullName>
    </submittedName>
</protein>
<dbReference type="EMBL" id="JANJQO010000122">
    <property type="protein sequence ID" value="KAJ2981580.1"/>
    <property type="molecule type" value="Genomic_DNA"/>
</dbReference>
<reference evidence="1" key="1">
    <citation type="submission" date="2022-08" db="EMBL/GenBank/DDBJ databases">
        <title>Genome Sequence of Lecanicillium fungicola.</title>
        <authorList>
            <person name="Buettner E."/>
        </authorList>
    </citation>
    <scope>NUCLEOTIDE SEQUENCE</scope>
    <source>
        <strain evidence="1">Babe33</strain>
    </source>
</reference>
<sequence length="261" mass="28700">MPKNFFALPTAYNGRTTSLVVSGTPVTRPYGLFAEKDDPSNISFKPESKMDFELEVGVWLSRPVPRGQRLDIAQAKNHILGLTLLNDWSARSIQGFEMLPLGPFNSKSTATTVSPWIVPIEALEAVKCKRHTEQVPPPPSHLVQWVIEDTFDVELSAKLIRDGRIYTLCESNLNVLHWAPAQQLVHLASAGAGLFTGDVFGTGTISSDRINADNEKIGLGCLFERDGDEIRLEGWCKDRRSGEILFGFGDCSGTIVPCLEG</sequence>
<organism evidence="1 2">
    <name type="scientific">Zarea fungicola</name>
    <dbReference type="NCBI Taxonomy" id="93591"/>
    <lineage>
        <taxon>Eukaryota</taxon>
        <taxon>Fungi</taxon>
        <taxon>Dikarya</taxon>
        <taxon>Ascomycota</taxon>
        <taxon>Pezizomycotina</taxon>
        <taxon>Sordariomycetes</taxon>
        <taxon>Hypocreomycetidae</taxon>
        <taxon>Hypocreales</taxon>
        <taxon>Cordycipitaceae</taxon>
        <taxon>Zarea</taxon>
    </lineage>
</organism>
<accession>A0ACC1NRN2</accession>
<gene>
    <name evidence="1" type="ORF">NQ176_g1932</name>
</gene>
<dbReference type="Proteomes" id="UP001143910">
    <property type="component" value="Unassembled WGS sequence"/>
</dbReference>
<evidence type="ECO:0000313" key="2">
    <source>
        <dbReference type="Proteomes" id="UP001143910"/>
    </source>
</evidence>
<proteinExistence type="predicted"/>
<comment type="caution">
    <text evidence="1">The sequence shown here is derived from an EMBL/GenBank/DDBJ whole genome shotgun (WGS) entry which is preliminary data.</text>
</comment>